<feature type="region of interest" description="Disordered" evidence="1">
    <location>
        <begin position="1"/>
        <end position="38"/>
    </location>
</feature>
<dbReference type="Proteomes" id="UP000249016">
    <property type="component" value="Unassembled WGS sequence"/>
</dbReference>
<evidence type="ECO:0000313" key="3">
    <source>
        <dbReference type="Proteomes" id="UP000249016"/>
    </source>
</evidence>
<organism evidence="2 3">
    <name type="scientific">Spirosoma telluris</name>
    <dbReference type="NCBI Taxonomy" id="2183553"/>
    <lineage>
        <taxon>Bacteria</taxon>
        <taxon>Pseudomonadati</taxon>
        <taxon>Bacteroidota</taxon>
        <taxon>Cytophagia</taxon>
        <taxon>Cytophagales</taxon>
        <taxon>Cytophagaceae</taxon>
        <taxon>Spirosoma</taxon>
    </lineage>
</organism>
<dbReference type="OrthoDB" id="962701at2"/>
<name>A0A327NKI0_9BACT</name>
<evidence type="ECO:0000313" key="2">
    <source>
        <dbReference type="EMBL" id="RAI74889.1"/>
    </source>
</evidence>
<evidence type="ECO:0000256" key="1">
    <source>
        <dbReference type="SAM" id="MobiDB-lite"/>
    </source>
</evidence>
<comment type="caution">
    <text evidence="2">The sequence shown here is derived from an EMBL/GenBank/DDBJ whole genome shotgun (WGS) entry which is preliminary data.</text>
</comment>
<dbReference type="RefSeq" id="WP_111342598.1">
    <property type="nucleotide sequence ID" value="NZ_QLII01000001.1"/>
</dbReference>
<reference evidence="2 3" key="1">
    <citation type="submission" date="2018-06" db="EMBL/GenBank/DDBJ databases">
        <title>Spirosoma sp. HMF3257 Genome sequencing and assembly.</title>
        <authorList>
            <person name="Kang H."/>
            <person name="Cha I."/>
            <person name="Kim H."/>
            <person name="Kang J."/>
            <person name="Joh K."/>
        </authorList>
    </citation>
    <scope>NUCLEOTIDE SEQUENCE [LARGE SCALE GENOMIC DNA]</scope>
    <source>
        <strain evidence="2 3">HMF3257</strain>
    </source>
</reference>
<protein>
    <submittedName>
        <fullName evidence="2">Uncharacterized protein</fullName>
    </submittedName>
</protein>
<dbReference type="AlphaFoldDB" id="A0A327NKI0"/>
<keyword evidence="3" id="KW-1185">Reference proteome</keyword>
<proteinExistence type="predicted"/>
<accession>A0A327NKI0</accession>
<gene>
    <name evidence="2" type="ORF">HMF3257_12780</name>
</gene>
<dbReference type="EMBL" id="QLII01000001">
    <property type="protein sequence ID" value="RAI74889.1"/>
    <property type="molecule type" value="Genomic_DNA"/>
</dbReference>
<sequence>MTIELYTAPINYSEEPAESPISNTTGELPEQEPSLDLGDLLGSFDSQDEALDFIKSQTLPEGQSIIDSVIVLFSPYTHVELLTVTIQNEDQSTYPKSFYLVTDEGY</sequence>